<name>A0ABR4EW36_9PEZI</name>
<evidence type="ECO:0000259" key="5">
    <source>
        <dbReference type="PROSITE" id="PS50865"/>
    </source>
</evidence>
<dbReference type="Proteomes" id="UP001600888">
    <property type="component" value="Unassembled WGS sequence"/>
</dbReference>
<dbReference type="PROSITE" id="PS50865">
    <property type="entry name" value="ZF_MYND_2"/>
    <property type="match status" value="1"/>
</dbReference>
<keyword evidence="3" id="KW-0862">Zinc</keyword>
<dbReference type="PROSITE" id="PS01360">
    <property type="entry name" value="ZF_MYND_1"/>
    <property type="match status" value="1"/>
</dbReference>
<gene>
    <name evidence="6" type="ORF">FJTKL_06653</name>
</gene>
<feature type="domain" description="MYND-type" evidence="5">
    <location>
        <begin position="134"/>
        <end position="176"/>
    </location>
</feature>
<sequence>MAPYANLDDDEFFPSWRDLPSSPETHSCFLAEIQQCDGFLRYRTIVKDREGAEAVVAFYPDSYDDGFDFKKLKRGHTLAIMNALQHYFMDGTHGVRVEDMDDFCVFPIGLQALRDLGPDVAKYAVDSESEQWKCHGCETSKPTHQMSRCGQCKVYSYCSKECQVKGWTDKNHKSTCKVLRDPNFLSLLKLDFSSGPDSNPLRFQRR</sequence>
<evidence type="ECO:0000313" key="7">
    <source>
        <dbReference type="Proteomes" id="UP001600888"/>
    </source>
</evidence>
<dbReference type="EMBL" id="JBAWTH010000023">
    <property type="protein sequence ID" value="KAL2286657.1"/>
    <property type="molecule type" value="Genomic_DNA"/>
</dbReference>
<keyword evidence="7" id="KW-1185">Reference proteome</keyword>
<keyword evidence="2 4" id="KW-0863">Zinc-finger</keyword>
<dbReference type="Gene3D" id="6.10.140.2220">
    <property type="match status" value="1"/>
</dbReference>
<reference evidence="6 7" key="1">
    <citation type="submission" date="2024-03" db="EMBL/GenBank/DDBJ databases">
        <title>A high-quality draft genome sequence of Diaporthe vaccinii, a causative agent of upright dieback and viscid rot disease in cranberry plants.</title>
        <authorList>
            <person name="Sarrasin M."/>
            <person name="Lang B.F."/>
            <person name="Burger G."/>
        </authorList>
    </citation>
    <scope>NUCLEOTIDE SEQUENCE [LARGE SCALE GENOMIC DNA]</scope>
    <source>
        <strain evidence="6 7">IS7</strain>
    </source>
</reference>
<dbReference type="SUPFAM" id="SSF144232">
    <property type="entry name" value="HIT/MYND zinc finger-like"/>
    <property type="match status" value="1"/>
</dbReference>
<evidence type="ECO:0000256" key="4">
    <source>
        <dbReference type="PROSITE-ProRule" id="PRU00134"/>
    </source>
</evidence>
<comment type="caution">
    <text evidence="6">The sequence shown here is derived from an EMBL/GenBank/DDBJ whole genome shotgun (WGS) entry which is preliminary data.</text>
</comment>
<evidence type="ECO:0000256" key="3">
    <source>
        <dbReference type="ARBA" id="ARBA00022833"/>
    </source>
</evidence>
<evidence type="ECO:0000256" key="1">
    <source>
        <dbReference type="ARBA" id="ARBA00022723"/>
    </source>
</evidence>
<dbReference type="Pfam" id="PF01753">
    <property type="entry name" value="zf-MYND"/>
    <property type="match status" value="1"/>
</dbReference>
<protein>
    <recommendedName>
        <fullName evidence="5">MYND-type domain-containing protein</fullName>
    </recommendedName>
</protein>
<evidence type="ECO:0000256" key="2">
    <source>
        <dbReference type="ARBA" id="ARBA00022771"/>
    </source>
</evidence>
<dbReference type="InterPro" id="IPR002893">
    <property type="entry name" value="Znf_MYND"/>
</dbReference>
<accession>A0ABR4EW36</accession>
<organism evidence="6 7">
    <name type="scientific">Diaporthe vaccinii</name>
    <dbReference type="NCBI Taxonomy" id="105482"/>
    <lineage>
        <taxon>Eukaryota</taxon>
        <taxon>Fungi</taxon>
        <taxon>Dikarya</taxon>
        <taxon>Ascomycota</taxon>
        <taxon>Pezizomycotina</taxon>
        <taxon>Sordariomycetes</taxon>
        <taxon>Sordariomycetidae</taxon>
        <taxon>Diaporthales</taxon>
        <taxon>Diaporthaceae</taxon>
        <taxon>Diaporthe</taxon>
        <taxon>Diaporthe eres species complex</taxon>
    </lineage>
</organism>
<keyword evidence="1" id="KW-0479">Metal-binding</keyword>
<proteinExistence type="predicted"/>
<evidence type="ECO:0000313" key="6">
    <source>
        <dbReference type="EMBL" id="KAL2286657.1"/>
    </source>
</evidence>